<sequence length="62" mass="7361">MRKDVKQSHFHLSDELKFAGTFWYVQMESVNTAVHKVLLWQMVVCTWKLTTSFHCMIMGQIL</sequence>
<comment type="caution">
    <text evidence="1">The sequence shown here is derived from an EMBL/GenBank/DDBJ whole genome shotgun (WGS) entry which is preliminary data.</text>
</comment>
<dbReference type="AlphaFoldDB" id="A0A918NK04"/>
<accession>A0A918NK04</accession>
<evidence type="ECO:0000313" key="1">
    <source>
        <dbReference type="EMBL" id="GGX73780.1"/>
    </source>
</evidence>
<gene>
    <name evidence="1" type="ORF">GCM10007392_46590</name>
</gene>
<dbReference type="Proteomes" id="UP000626148">
    <property type="component" value="Unassembled WGS sequence"/>
</dbReference>
<evidence type="ECO:0000313" key="2">
    <source>
        <dbReference type="Proteomes" id="UP000626148"/>
    </source>
</evidence>
<proteinExistence type="predicted"/>
<name>A0A918NK04_9GAMM</name>
<protein>
    <submittedName>
        <fullName evidence="1">Uncharacterized protein</fullName>
    </submittedName>
</protein>
<reference evidence="1" key="2">
    <citation type="submission" date="2020-09" db="EMBL/GenBank/DDBJ databases">
        <authorList>
            <person name="Sun Q."/>
            <person name="Kim S."/>
        </authorList>
    </citation>
    <scope>NUCLEOTIDE SEQUENCE</scope>
    <source>
        <strain evidence="1">KCTC 22169</strain>
    </source>
</reference>
<reference evidence="1" key="1">
    <citation type="journal article" date="2014" name="Int. J. Syst. Evol. Microbiol.">
        <title>Complete genome sequence of Corynebacterium casei LMG S-19264T (=DSM 44701T), isolated from a smear-ripened cheese.</title>
        <authorList>
            <consortium name="US DOE Joint Genome Institute (JGI-PGF)"/>
            <person name="Walter F."/>
            <person name="Albersmeier A."/>
            <person name="Kalinowski J."/>
            <person name="Ruckert C."/>
        </authorList>
    </citation>
    <scope>NUCLEOTIDE SEQUENCE</scope>
    <source>
        <strain evidence="1">KCTC 22169</strain>
    </source>
</reference>
<keyword evidence="2" id="KW-1185">Reference proteome</keyword>
<dbReference type="EMBL" id="BMXR01000017">
    <property type="protein sequence ID" value="GGX73780.1"/>
    <property type="molecule type" value="Genomic_DNA"/>
</dbReference>
<organism evidence="1 2">
    <name type="scientific">Saccharospirillum salsuginis</name>
    <dbReference type="NCBI Taxonomy" id="418750"/>
    <lineage>
        <taxon>Bacteria</taxon>
        <taxon>Pseudomonadati</taxon>
        <taxon>Pseudomonadota</taxon>
        <taxon>Gammaproteobacteria</taxon>
        <taxon>Oceanospirillales</taxon>
        <taxon>Saccharospirillaceae</taxon>
        <taxon>Saccharospirillum</taxon>
    </lineage>
</organism>